<comment type="similarity">
    <text evidence="2">Belongs to the binding-protein-dependent transport system permease family. HisMQ subfamily.</text>
</comment>
<dbReference type="SUPFAM" id="SSF161098">
    <property type="entry name" value="MetI-like"/>
    <property type="match status" value="1"/>
</dbReference>
<evidence type="ECO:0000256" key="5">
    <source>
        <dbReference type="ARBA" id="ARBA00022692"/>
    </source>
</evidence>
<dbReference type="EMBL" id="VTUU01000006">
    <property type="protein sequence ID" value="KAA1172873.1"/>
    <property type="molecule type" value="Genomic_DNA"/>
</dbReference>
<keyword evidence="8 9" id="KW-0472">Membrane</keyword>
<evidence type="ECO:0000313" key="11">
    <source>
        <dbReference type="EMBL" id="KAA1172873.1"/>
    </source>
</evidence>
<organism evidence="11 12">
    <name type="scientific">Marinobacter salinexigens</name>
    <dbReference type="NCBI Taxonomy" id="2919747"/>
    <lineage>
        <taxon>Bacteria</taxon>
        <taxon>Pseudomonadati</taxon>
        <taxon>Pseudomonadota</taxon>
        <taxon>Gammaproteobacteria</taxon>
        <taxon>Pseudomonadales</taxon>
        <taxon>Marinobacteraceae</taxon>
        <taxon>Marinobacter</taxon>
    </lineage>
</organism>
<proteinExistence type="inferred from homology"/>
<feature type="transmembrane region" description="Helical" evidence="9">
    <location>
        <begin position="22"/>
        <end position="46"/>
    </location>
</feature>
<evidence type="ECO:0000256" key="2">
    <source>
        <dbReference type="ARBA" id="ARBA00010072"/>
    </source>
</evidence>
<sequence>MNLTDFQIIYDERETIYQGIEATLSLVFISGVVSVFVGLVLTPLFFSKVSWLRKAVEWLCSAMRCSPFLLFVYVIYFGLPSYGINFDKYTSGLVALIVYHSAYMAIILRSAWVDIPADILEAGTAYGFRGAAMIRRIIGPLLLMRSIPMVGNQWIQIIKDSAYLGIISVVDITAAFNSIQSIYFNPFVCFIVAGLMYWLLCLLIEFIVNGVAHYARERIA</sequence>
<dbReference type="Gene3D" id="1.10.3720.10">
    <property type="entry name" value="MetI-like"/>
    <property type="match status" value="1"/>
</dbReference>
<keyword evidence="3 9" id="KW-0813">Transport</keyword>
<evidence type="ECO:0000256" key="8">
    <source>
        <dbReference type="ARBA" id="ARBA00023136"/>
    </source>
</evidence>
<dbReference type="CDD" id="cd06261">
    <property type="entry name" value="TM_PBP2"/>
    <property type="match status" value="1"/>
</dbReference>
<evidence type="ECO:0000256" key="3">
    <source>
        <dbReference type="ARBA" id="ARBA00022448"/>
    </source>
</evidence>
<accession>A0A5B0VF87</accession>
<comment type="caution">
    <text evidence="11">The sequence shown here is derived from an EMBL/GenBank/DDBJ whole genome shotgun (WGS) entry which is preliminary data.</text>
</comment>
<evidence type="ECO:0000256" key="6">
    <source>
        <dbReference type="ARBA" id="ARBA00022970"/>
    </source>
</evidence>
<evidence type="ECO:0000313" key="12">
    <source>
        <dbReference type="Proteomes" id="UP000323161"/>
    </source>
</evidence>
<dbReference type="PANTHER" id="PTHR30614">
    <property type="entry name" value="MEMBRANE COMPONENT OF AMINO ACID ABC TRANSPORTER"/>
    <property type="match status" value="1"/>
</dbReference>
<dbReference type="GO" id="GO:0022857">
    <property type="term" value="F:transmembrane transporter activity"/>
    <property type="evidence" value="ECO:0007669"/>
    <property type="project" value="InterPro"/>
</dbReference>
<dbReference type="PROSITE" id="PS50928">
    <property type="entry name" value="ABC_TM1"/>
    <property type="match status" value="1"/>
</dbReference>
<dbReference type="InterPro" id="IPR035906">
    <property type="entry name" value="MetI-like_sf"/>
</dbReference>
<evidence type="ECO:0000259" key="10">
    <source>
        <dbReference type="PROSITE" id="PS50928"/>
    </source>
</evidence>
<comment type="subcellular location">
    <subcellularLocation>
        <location evidence="1">Cell inner membrane</location>
        <topology evidence="1">Multi-pass membrane protein</topology>
    </subcellularLocation>
    <subcellularLocation>
        <location evidence="9">Cell membrane</location>
        <topology evidence="9">Multi-pass membrane protein</topology>
    </subcellularLocation>
</comment>
<feature type="domain" description="ABC transmembrane type-1" evidence="10">
    <location>
        <begin position="20"/>
        <end position="208"/>
    </location>
</feature>
<feature type="transmembrane region" description="Helical" evidence="9">
    <location>
        <begin position="58"/>
        <end position="77"/>
    </location>
</feature>
<dbReference type="GO" id="GO:0043190">
    <property type="term" value="C:ATP-binding cassette (ABC) transporter complex"/>
    <property type="evidence" value="ECO:0007669"/>
    <property type="project" value="InterPro"/>
</dbReference>
<evidence type="ECO:0000256" key="9">
    <source>
        <dbReference type="RuleBase" id="RU363032"/>
    </source>
</evidence>
<protein>
    <submittedName>
        <fullName evidence="11">ABC transporter permease subunit</fullName>
    </submittedName>
</protein>
<name>A0A5B0VF87_9GAMM</name>
<dbReference type="PANTHER" id="PTHR30614:SF0">
    <property type="entry name" value="L-CYSTINE TRANSPORT SYSTEM PERMEASE PROTEIN TCYL"/>
    <property type="match status" value="1"/>
</dbReference>
<dbReference type="InterPro" id="IPR010065">
    <property type="entry name" value="AA_ABC_transptr_permease_3TM"/>
</dbReference>
<keyword evidence="12" id="KW-1185">Reference proteome</keyword>
<feature type="transmembrane region" description="Helical" evidence="9">
    <location>
        <begin position="89"/>
        <end position="108"/>
    </location>
</feature>
<dbReference type="RefSeq" id="WP_149600833.1">
    <property type="nucleotide sequence ID" value="NZ_VTUU01000006.1"/>
</dbReference>
<feature type="transmembrane region" description="Helical" evidence="9">
    <location>
        <begin position="195"/>
        <end position="215"/>
    </location>
</feature>
<keyword evidence="7 9" id="KW-1133">Transmembrane helix</keyword>
<keyword evidence="5 9" id="KW-0812">Transmembrane</keyword>
<dbReference type="Proteomes" id="UP000323161">
    <property type="component" value="Unassembled WGS sequence"/>
</dbReference>
<keyword evidence="4" id="KW-1003">Cell membrane</keyword>
<dbReference type="InterPro" id="IPR000515">
    <property type="entry name" value="MetI-like"/>
</dbReference>
<dbReference type="AlphaFoldDB" id="A0A5B0VF87"/>
<dbReference type="NCBIfam" id="TIGR01726">
    <property type="entry name" value="HEQRo_perm_3TM"/>
    <property type="match status" value="1"/>
</dbReference>
<dbReference type="Pfam" id="PF00528">
    <property type="entry name" value="BPD_transp_1"/>
    <property type="match status" value="1"/>
</dbReference>
<evidence type="ECO:0000256" key="7">
    <source>
        <dbReference type="ARBA" id="ARBA00022989"/>
    </source>
</evidence>
<feature type="transmembrane region" description="Helical" evidence="9">
    <location>
        <begin position="162"/>
        <end position="183"/>
    </location>
</feature>
<keyword evidence="6" id="KW-0029">Amino-acid transport</keyword>
<gene>
    <name evidence="11" type="ORF">FWJ25_13775</name>
</gene>
<dbReference type="GO" id="GO:0006865">
    <property type="term" value="P:amino acid transport"/>
    <property type="evidence" value="ECO:0007669"/>
    <property type="project" value="UniProtKB-KW"/>
</dbReference>
<evidence type="ECO:0000256" key="4">
    <source>
        <dbReference type="ARBA" id="ARBA00022475"/>
    </source>
</evidence>
<dbReference type="InterPro" id="IPR043429">
    <property type="entry name" value="ArtM/GltK/GlnP/TcyL/YhdX-like"/>
</dbReference>
<reference evidence="11 12" key="1">
    <citation type="submission" date="2019-08" db="EMBL/GenBank/DDBJ databases">
        <title>Marinobacter ZYF650 sp. nov., a marine bacterium isolated from seawater of the Mariana trench.</title>
        <authorList>
            <person name="Ahmad W."/>
        </authorList>
    </citation>
    <scope>NUCLEOTIDE SEQUENCE [LARGE SCALE GENOMIC DNA]</scope>
    <source>
        <strain evidence="11 12">ZYF650</strain>
    </source>
</reference>
<evidence type="ECO:0000256" key="1">
    <source>
        <dbReference type="ARBA" id="ARBA00004429"/>
    </source>
</evidence>